<dbReference type="PROSITE" id="PS50113">
    <property type="entry name" value="PAC"/>
    <property type="match status" value="2"/>
</dbReference>
<dbReference type="EC" id="2.7.13.3" evidence="2"/>
<evidence type="ECO:0000256" key="4">
    <source>
        <dbReference type="ARBA" id="ARBA00022741"/>
    </source>
</evidence>
<comment type="caution">
    <text evidence="13">The sequence shown here is derived from an EMBL/GenBank/DDBJ whole genome shotgun (WGS) entry which is preliminary data.</text>
</comment>
<dbReference type="InterPro" id="IPR001610">
    <property type="entry name" value="PAC"/>
</dbReference>
<keyword evidence="8" id="KW-0597">Phosphoprotein</keyword>
<dbReference type="SMART" id="SM00388">
    <property type="entry name" value="HisKA"/>
    <property type="match status" value="1"/>
</dbReference>
<keyword evidence="5" id="KW-0418">Kinase</keyword>
<evidence type="ECO:0000256" key="3">
    <source>
        <dbReference type="ARBA" id="ARBA00022679"/>
    </source>
</evidence>
<evidence type="ECO:0000256" key="1">
    <source>
        <dbReference type="ARBA" id="ARBA00000085"/>
    </source>
</evidence>
<accession>A0ABS6HCH1</accession>
<dbReference type="InterPro" id="IPR003661">
    <property type="entry name" value="HisK_dim/P_dom"/>
</dbReference>
<keyword evidence="6" id="KW-0067">ATP-binding</keyword>
<dbReference type="InterPro" id="IPR003594">
    <property type="entry name" value="HATPase_dom"/>
</dbReference>
<dbReference type="SMART" id="SM00091">
    <property type="entry name" value="PAS"/>
    <property type="match status" value="1"/>
</dbReference>
<feature type="domain" description="Histidine kinase" evidence="9">
    <location>
        <begin position="638"/>
        <end position="862"/>
    </location>
</feature>
<evidence type="ECO:0000256" key="8">
    <source>
        <dbReference type="PROSITE-ProRule" id="PRU00169"/>
    </source>
</evidence>
<proteinExistence type="predicted"/>
<dbReference type="SMART" id="SM00448">
    <property type="entry name" value="REC"/>
    <property type="match status" value="1"/>
</dbReference>
<dbReference type="Pfam" id="PF08448">
    <property type="entry name" value="PAS_4"/>
    <property type="match status" value="1"/>
</dbReference>
<reference evidence="13 14" key="1">
    <citation type="submission" date="2021-01" db="EMBL/GenBank/DDBJ databases">
        <title>Roseomonas sp. nov, a bacterium isolated from an oil production mixture in Yumen Oilfield.</title>
        <authorList>
            <person name="Wu D."/>
        </authorList>
    </citation>
    <scope>NUCLEOTIDE SEQUENCE [LARGE SCALE GENOMIC DNA]</scope>
    <source>
        <strain evidence="13 14">ROY-5-3</strain>
    </source>
</reference>
<evidence type="ECO:0000259" key="10">
    <source>
        <dbReference type="PROSITE" id="PS50110"/>
    </source>
</evidence>
<feature type="domain" description="PAS" evidence="11">
    <location>
        <begin position="497"/>
        <end position="542"/>
    </location>
</feature>
<evidence type="ECO:0000313" key="13">
    <source>
        <dbReference type="EMBL" id="MBU8546414.1"/>
    </source>
</evidence>
<dbReference type="PROSITE" id="PS50110">
    <property type="entry name" value="RESPONSE_REGULATORY"/>
    <property type="match status" value="1"/>
</dbReference>
<dbReference type="InterPro" id="IPR005467">
    <property type="entry name" value="His_kinase_dom"/>
</dbReference>
<keyword evidence="3" id="KW-0808">Transferase</keyword>
<name>A0ABS6HCH1_9PROT</name>
<evidence type="ECO:0000313" key="14">
    <source>
        <dbReference type="Proteomes" id="UP000689967"/>
    </source>
</evidence>
<dbReference type="SMART" id="SM00086">
    <property type="entry name" value="PAC"/>
    <property type="match status" value="2"/>
</dbReference>
<dbReference type="InterPro" id="IPR000700">
    <property type="entry name" value="PAS-assoc_C"/>
</dbReference>
<evidence type="ECO:0000259" key="11">
    <source>
        <dbReference type="PROSITE" id="PS50112"/>
    </source>
</evidence>
<comment type="catalytic activity">
    <reaction evidence="1">
        <text>ATP + protein L-histidine = ADP + protein N-phospho-L-histidine.</text>
        <dbReference type="EC" id="2.7.13.3"/>
    </reaction>
</comment>
<evidence type="ECO:0000256" key="7">
    <source>
        <dbReference type="ARBA" id="ARBA00023012"/>
    </source>
</evidence>
<evidence type="ECO:0000256" key="5">
    <source>
        <dbReference type="ARBA" id="ARBA00022777"/>
    </source>
</evidence>
<feature type="domain" description="Response regulatory" evidence="10">
    <location>
        <begin position="882"/>
        <end position="992"/>
    </location>
</feature>
<evidence type="ECO:0000259" key="12">
    <source>
        <dbReference type="PROSITE" id="PS50113"/>
    </source>
</evidence>
<dbReference type="NCBIfam" id="TIGR00229">
    <property type="entry name" value="sensory_box"/>
    <property type="match status" value="1"/>
</dbReference>
<dbReference type="Proteomes" id="UP000689967">
    <property type="component" value="Unassembled WGS sequence"/>
</dbReference>
<protein>
    <recommendedName>
        <fullName evidence="2">histidine kinase</fullName>
        <ecNumber evidence="2">2.7.13.3</ecNumber>
    </recommendedName>
</protein>
<dbReference type="PANTHER" id="PTHR43065:SF46">
    <property type="entry name" value="C4-DICARBOXYLATE TRANSPORT SENSOR PROTEIN DCTB"/>
    <property type="match status" value="1"/>
</dbReference>
<feature type="domain" description="PAC" evidence="12">
    <location>
        <begin position="408"/>
        <end position="471"/>
    </location>
</feature>
<dbReference type="CDD" id="cd12914">
    <property type="entry name" value="PDC1_DGC_like"/>
    <property type="match status" value="1"/>
</dbReference>
<evidence type="ECO:0000259" key="9">
    <source>
        <dbReference type="PROSITE" id="PS50109"/>
    </source>
</evidence>
<keyword evidence="7" id="KW-0902">Two-component regulatory system</keyword>
<dbReference type="PROSITE" id="PS50109">
    <property type="entry name" value="HIS_KIN"/>
    <property type="match status" value="1"/>
</dbReference>
<dbReference type="Pfam" id="PF02518">
    <property type="entry name" value="HATPase_c"/>
    <property type="match status" value="1"/>
</dbReference>
<dbReference type="PROSITE" id="PS50112">
    <property type="entry name" value="PAS"/>
    <property type="match status" value="1"/>
</dbReference>
<evidence type="ECO:0000256" key="2">
    <source>
        <dbReference type="ARBA" id="ARBA00012438"/>
    </source>
</evidence>
<gene>
    <name evidence="13" type="ORF">JJQ90_22020</name>
</gene>
<organism evidence="13 14">
    <name type="scientific">Falsiroseomonas oleicola</name>
    <dbReference type="NCBI Taxonomy" id="2801474"/>
    <lineage>
        <taxon>Bacteria</taxon>
        <taxon>Pseudomonadati</taxon>
        <taxon>Pseudomonadota</taxon>
        <taxon>Alphaproteobacteria</taxon>
        <taxon>Acetobacterales</taxon>
        <taxon>Roseomonadaceae</taxon>
        <taxon>Falsiroseomonas</taxon>
    </lineage>
</organism>
<evidence type="ECO:0000256" key="6">
    <source>
        <dbReference type="ARBA" id="ARBA00022840"/>
    </source>
</evidence>
<dbReference type="CDD" id="cd00130">
    <property type="entry name" value="PAS"/>
    <property type="match status" value="1"/>
</dbReference>
<feature type="modified residue" description="4-aspartylphosphate" evidence="8">
    <location>
        <position position="932"/>
    </location>
</feature>
<feature type="domain" description="PAC" evidence="12">
    <location>
        <begin position="573"/>
        <end position="625"/>
    </location>
</feature>
<dbReference type="PANTHER" id="PTHR43065">
    <property type="entry name" value="SENSOR HISTIDINE KINASE"/>
    <property type="match status" value="1"/>
</dbReference>
<dbReference type="SMART" id="SM00387">
    <property type="entry name" value="HATPase_c"/>
    <property type="match status" value="1"/>
</dbReference>
<keyword evidence="4" id="KW-0547">Nucleotide-binding</keyword>
<keyword evidence="14" id="KW-1185">Reference proteome</keyword>
<dbReference type="CDD" id="cd00082">
    <property type="entry name" value="HisKA"/>
    <property type="match status" value="1"/>
</dbReference>
<dbReference type="EMBL" id="JAERQM010000007">
    <property type="protein sequence ID" value="MBU8546414.1"/>
    <property type="molecule type" value="Genomic_DNA"/>
</dbReference>
<dbReference type="InterPro" id="IPR000014">
    <property type="entry name" value="PAS"/>
</dbReference>
<dbReference type="Pfam" id="PF00072">
    <property type="entry name" value="Response_reg"/>
    <property type="match status" value="1"/>
</dbReference>
<dbReference type="InterPro" id="IPR001789">
    <property type="entry name" value="Sig_transdc_resp-reg_receiver"/>
</dbReference>
<dbReference type="RefSeq" id="WP_216878422.1">
    <property type="nucleotide sequence ID" value="NZ_JAERQM010000007.1"/>
</dbReference>
<dbReference type="InterPro" id="IPR013656">
    <property type="entry name" value="PAS_4"/>
</dbReference>
<sequence length="998" mass="105163">MARKGRMGLWWALSPAVFTLAAAWLFLASSLADHRGTLEQGWAEADSTALLLARQANRLLRIAELGATSVTPLAEGRDLAALRGPAGGMLAELAARAPELRAIWITDAQGRLVATSAPGGHAIGLSLAGQPYFAPLRDGAESHLSGLMQGAPVEGWHVAWGQPLRGPDGGFRGAVLAAVAAEDMIRLDGLPPPAPSALFQIDRADGTMMMRWPLSAIGATHPGGAPLPGPAGRREVVDQTGAPRLLAWRAAPDMPLVASVALDRAAVLAPFHQRLWRNGLFFLGAVSIALLCALVARHALRRERTARQAAEARGAALADALEEREGLLASVQEGEARLRLAEQAGRIGLWDWDLREGRLALIGDVFGEWGLRTRRRITARAALRGVLAEDRLGLAAALTAAVRGEVPLEAEFRLAPARPPARAPARATPKPERWIAVRAEVRRGVDGQPRRMLGIALDVTDRRQKAEALAEANATLERRVAERTGALADANARLREGEARFRGIFDATFQFIGLLSPDGTLLEANDAMLRLADVRADQVIGRPYWDAPWWPEEAGIRAAVRDAVTQAAAGHFVRRELAMRRPDGAALAIDFSVKPVRDEDGIVSLLVPEARDVSPLKAAQAQLLEAQKMEVLGRLTGGVAHDFNNLLMTVLGNLALARKRMGEAASPQLLRHLDAAALGAERGAQLTQRLLAFARRQDLKPQAVDLGQLLAGLGDLLGRSAGPQVRIEVAAPPGLPPALVDPHALELALMNLVVNARDAMPEGGRIAVRLDARTVPGGGEAPAALAPGAYLRIAVRDTGHGMDAATLARAVEPFFSTKGPGQGTGLGLSMVHGLALQSGGALQIDSVTRQGTTATLWLPVSTEAPRAADAGAEVEAPRGSGLVLLVDDEPMVLESSAALLSDLGYEVRTADSADAALALLAEGIAPRVMVTDHAMPGMTGAALAARLARERPGLPVILATGHAGPWAEGEGPPRLAKPYTQVQLGRALAAILARADGA</sequence>